<dbReference type="STRING" id="1220589.CD32_09545"/>
<organism evidence="1 2">
    <name type="scientific">Lysinibacillus odysseyi 34hs-1 = NBRC 100172</name>
    <dbReference type="NCBI Taxonomy" id="1220589"/>
    <lineage>
        <taxon>Bacteria</taxon>
        <taxon>Bacillati</taxon>
        <taxon>Bacillota</taxon>
        <taxon>Bacilli</taxon>
        <taxon>Bacillales</taxon>
        <taxon>Bacillaceae</taxon>
        <taxon>Lysinibacillus</taxon>
    </lineage>
</organism>
<dbReference type="RefSeq" id="WP_036153875.1">
    <property type="nucleotide sequence ID" value="NZ_AVCX01000007.1"/>
</dbReference>
<evidence type="ECO:0000313" key="1">
    <source>
        <dbReference type="EMBL" id="KGR85451.1"/>
    </source>
</evidence>
<gene>
    <name evidence="1" type="ORF">CD32_09545</name>
</gene>
<comment type="caution">
    <text evidence="1">The sequence shown here is derived from an EMBL/GenBank/DDBJ whole genome shotgun (WGS) entry which is preliminary data.</text>
</comment>
<dbReference type="AlphaFoldDB" id="A0A0A3IL07"/>
<name>A0A0A3IL07_9BACI</name>
<dbReference type="eggNOG" id="ENOG5030D7T">
    <property type="taxonomic scope" value="Bacteria"/>
</dbReference>
<dbReference type="EMBL" id="JPVP01000054">
    <property type="protein sequence ID" value="KGR85451.1"/>
    <property type="molecule type" value="Genomic_DNA"/>
</dbReference>
<reference evidence="1 2" key="1">
    <citation type="submission" date="2014-02" db="EMBL/GenBank/DDBJ databases">
        <title>Draft genome sequence of Lysinibacillus odysseyi NBRC 100172.</title>
        <authorList>
            <person name="Zhang F."/>
            <person name="Wang G."/>
            <person name="Zhang L."/>
        </authorList>
    </citation>
    <scope>NUCLEOTIDE SEQUENCE [LARGE SCALE GENOMIC DNA]</scope>
    <source>
        <strain evidence="1 2">NBRC 100172</strain>
    </source>
</reference>
<keyword evidence="2" id="KW-1185">Reference proteome</keyword>
<dbReference type="Proteomes" id="UP000030437">
    <property type="component" value="Unassembled WGS sequence"/>
</dbReference>
<evidence type="ECO:0000313" key="2">
    <source>
        <dbReference type="Proteomes" id="UP000030437"/>
    </source>
</evidence>
<protein>
    <submittedName>
        <fullName evidence="1">Uncharacterized protein</fullName>
    </submittedName>
</protein>
<accession>A0A0A3IL07</accession>
<sequence length="152" mass="17988">MKYLIDEDHWHLTEYLEERATLLSRLKPKTAEFLAKGSFHDGKVLDIHIINKSNGKKKDPTTIKMKIRHWNGKIYQATWKKVYKFSIDFDITRNVYANKPHKIVFKGKGGLDEWGYDELLPVDEKRMHHEIHLHSQAVLHIYCSSFKIKKLS</sequence>
<proteinExistence type="predicted"/>